<dbReference type="InterPro" id="IPR003593">
    <property type="entry name" value="AAA+_ATPase"/>
</dbReference>
<dbReference type="PROSITE" id="PS50893">
    <property type="entry name" value="ABC_TRANSPORTER_2"/>
    <property type="match status" value="1"/>
</dbReference>
<dbReference type="GO" id="GO:0005524">
    <property type="term" value="F:ATP binding"/>
    <property type="evidence" value="ECO:0007669"/>
    <property type="project" value="UniProtKB-KW"/>
</dbReference>
<dbReference type="PANTHER" id="PTHR24221:SF654">
    <property type="entry name" value="ATP-BINDING CASSETTE SUB-FAMILY B MEMBER 6"/>
    <property type="match status" value="1"/>
</dbReference>
<dbReference type="PANTHER" id="PTHR24221">
    <property type="entry name" value="ATP-BINDING CASSETTE SUB-FAMILY B"/>
    <property type="match status" value="1"/>
</dbReference>
<dbReference type="Proteomes" id="UP000256269">
    <property type="component" value="Unassembled WGS sequence"/>
</dbReference>
<dbReference type="InterPro" id="IPR039421">
    <property type="entry name" value="Type_1_exporter"/>
</dbReference>
<dbReference type="GO" id="GO:0016887">
    <property type="term" value="F:ATP hydrolysis activity"/>
    <property type="evidence" value="ECO:0007669"/>
    <property type="project" value="InterPro"/>
</dbReference>
<evidence type="ECO:0000256" key="3">
    <source>
        <dbReference type="ARBA" id="ARBA00022741"/>
    </source>
</evidence>
<comment type="subcellular location">
    <subcellularLocation>
        <location evidence="1">Cell membrane</location>
        <topology evidence="1">Multi-pass membrane protein</topology>
    </subcellularLocation>
</comment>
<evidence type="ECO:0000256" key="7">
    <source>
        <dbReference type="SAM" id="Phobius"/>
    </source>
</evidence>
<dbReference type="SUPFAM" id="SSF90123">
    <property type="entry name" value="ABC transporter transmembrane region"/>
    <property type="match status" value="1"/>
</dbReference>
<dbReference type="InterPro" id="IPR027417">
    <property type="entry name" value="P-loop_NTPase"/>
</dbReference>
<dbReference type="GO" id="GO:0034040">
    <property type="term" value="F:ATPase-coupled lipid transmembrane transporter activity"/>
    <property type="evidence" value="ECO:0007669"/>
    <property type="project" value="TreeGrafter"/>
</dbReference>
<dbReference type="InterPro" id="IPR003439">
    <property type="entry name" value="ABC_transporter-like_ATP-bd"/>
</dbReference>
<evidence type="ECO:0000313" key="10">
    <source>
        <dbReference type="Proteomes" id="UP000256269"/>
    </source>
</evidence>
<feature type="transmembrane region" description="Helical" evidence="7">
    <location>
        <begin position="55"/>
        <end position="72"/>
    </location>
</feature>
<dbReference type="EMBL" id="QUNO01000007">
    <property type="protein sequence ID" value="REH46223.1"/>
    <property type="molecule type" value="Genomic_DNA"/>
</dbReference>
<keyword evidence="4 9" id="KW-0067">ATP-binding</keyword>
<comment type="caution">
    <text evidence="9">The sequence shown here is derived from an EMBL/GenBank/DDBJ whole genome shotgun (WGS) entry which is preliminary data.</text>
</comment>
<dbReference type="GO" id="GO:0005886">
    <property type="term" value="C:plasma membrane"/>
    <property type="evidence" value="ECO:0007669"/>
    <property type="project" value="UniProtKB-SubCell"/>
</dbReference>
<evidence type="ECO:0000256" key="1">
    <source>
        <dbReference type="ARBA" id="ARBA00004651"/>
    </source>
</evidence>
<evidence type="ECO:0000313" key="9">
    <source>
        <dbReference type="EMBL" id="REH46223.1"/>
    </source>
</evidence>
<evidence type="ECO:0000256" key="4">
    <source>
        <dbReference type="ARBA" id="ARBA00022840"/>
    </source>
</evidence>
<evidence type="ECO:0000256" key="2">
    <source>
        <dbReference type="ARBA" id="ARBA00022692"/>
    </source>
</evidence>
<accession>A0A3E0HIF7</accession>
<dbReference type="PROSITE" id="PS00211">
    <property type="entry name" value="ABC_TRANSPORTER_1"/>
    <property type="match status" value="1"/>
</dbReference>
<dbReference type="Pfam" id="PF00005">
    <property type="entry name" value="ABC_tran"/>
    <property type="match status" value="1"/>
</dbReference>
<dbReference type="Gene3D" id="1.20.1560.10">
    <property type="entry name" value="ABC transporter type 1, transmembrane domain"/>
    <property type="match status" value="1"/>
</dbReference>
<evidence type="ECO:0000256" key="6">
    <source>
        <dbReference type="ARBA" id="ARBA00023136"/>
    </source>
</evidence>
<keyword evidence="2 7" id="KW-0812">Transmembrane</keyword>
<gene>
    <name evidence="9" type="ORF">BCF44_107356</name>
</gene>
<protein>
    <submittedName>
        <fullName evidence="9">ATP-binding cassette subfamily B protein</fullName>
    </submittedName>
</protein>
<dbReference type="AlphaFoldDB" id="A0A3E0HIF7"/>
<keyword evidence="5 7" id="KW-1133">Transmembrane helix</keyword>
<feature type="domain" description="ABC transporter" evidence="8">
    <location>
        <begin position="338"/>
        <end position="581"/>
    </location>
</feature>
<organism evidence="9 10">
    <name type="scientific">Kutzneria buriramensis</name>
    <dbReference type="NCBI Taxonomy" id="1045776"/>
    <lineage>
        <taxon>Bacteria</taxon>
        <taxon>Bacillati</taxon>
        <taxon>Actinomycetota</taxon>
        <taxon>Actinomycetes</taxon>
        <taxon>Pseudonocardiales</taxon>
        <taxon>Pseudonocardiaceae</taxon>
        <taxon>Kutzneria</taxon>
    </lineage>
</organism>
<feature type="transmembrane region" description="Helical" evidence="7">
    <location>
        <begin position="247"/>
        <end position="271"/>
    </location>
</feature>
<dbReference type="SUPFAM" id="SSF52540">
    <property type="entry name" value="P-loop containing nucleoside triphosphate hydrolases"/>
    <property type="match status" value="1"/>
</dbReference>
<dbReference type="InterPro" id="IPR017871">
    <property type="entry name" value="ABC_transporter-like_CS"/>
</dbReference>
<keyword evidence="6 7" id="KW-0472">Membrane</keyword>
<keyword evidence="3" id="KW-0547">Nucleotide-binding</keyword>
<reference evidence="9 10" key="1">
    <citation type="submission" date="2018-08" db="EMBL/GenBank/DDBJ databases">
        <title>Genomic Encyclopedia of Archaeal and Bacterial Type Strains, Phase II (KMG-II): from individual species to whole genera.</title>
        <authorList>
            <person name="Goeker M."/>
        </authorList>
    </citation>
    <scope>NUCLEOTIDE SEQUENCE [LARGE SCALE GENOMIC DNA]</scope>
    <source>
        <strain evidence="9 10">DSM 45791</strain>
    </source>
</reference>
<dbReference type="SMART" id="SM00382">
    <property type="entry name" value="AAA"/>
    <property type="match status" value="1"/>
</dbReference>
<sequence length="596" mass="63174">MLTLVRQLPRISGGLTAALIMLIAVQVAASVLLPLAAGQLVAALTGGGPSAMPGVLLGLTLFSCVLLSDVVFDPIRAMTSARLGTAVDGAMTQRTVEGAMRPAGVAHLDDSAVADQIERARAIGLGGYPPGQAVIALAGLVPLRLGAVGSGVVLAVAGHWWMSVVLGAAWAITGHWQQREVERSVSAHGAQTAELRRAAYLRDLAVTAPAAKEVRLFGMHSWILERFTAAWWDGMVQLRRATTNWRLHSIAILLVLIAHAAVLLPLGFAAAHGDLPADQLAEALQAMLGLWAFGYTGDLVWMLHISSASVPAAVAVSGLGVAATGGSRDAEGSPRAEIRFERVRFAYPGDRPAVLDGLDLVIPAGSSLAIVGDNGAGKSTITKLLAGLYTPDSGQVLVDGYPLGDYEPASWRRQLAMVFQDFVHYPFSIRDNIGFGRVEAPPTDERVAEAARLGGFLGVEADLADGWDARLSAEYTDGTELSGGQWQRLALSRALFAVRQGAQVLVLDEPTAHLDVQAEHDLYARFLEITAGITTILVSHRFATVRLADRIAVVRSGRISEYGTHEELLAAGGRYARMFRIQSEPFAAKGGTRRAH</sequence>
<proteinExistence type="predicted"/>
<dbReference type="Gene3D" id="3.40.50.300">
    <property type="entry name" value="P-loop containing nucleotide triphosphate hydrolases"/>
    <property type="match status" value="1"/>
</dbReference>
<evidence type="ECO:0000256" key="5">
    <source>
        <dbReference type="ARBA" id="ARBA00022989"/>
    </source>
</evidence>
<evidence type="ECO:0000259" key="8">
    <source>
        <dbReference type="PROSITE" id="PS50893"/>
    </source>
</evidence>
<dbReference type="InterPro" id="IPR036640">
    <property type="entry name" value="ABC1_TM_sf"/>
</dbReference>
<feature type="transmembrane region" description="Helical" evidence="7">
    <location>
        <begin position="12"/>
        <end position="35"/>
    </location>
</feature>
<keyword evidence="10" id="KW-1185">Reference proteome</keyword>
<name>A0A3E0HIF7_9PSEU</name>